<sequence length="140" mass="15551">MSCLGCRLANQQAMVYAVFEDEHVCCILDRDPYNEGHVLILPKKHVRYLDKLDAVTANAVMTAAQLVSKTIKALFQPDGITICQNGGAFDDLGHFHLHVIPRYEGQSFADFFLDDEAPAIDGAALEETKRKMVKVIEDIA</sequence>
<accession>A0ABZ0RTG4</accession>
<dbReference type="RefSeq" id="WP_319836512.1">
    <property type="nucleotide sequence ID" value="NZ_CP137624.1"/>
</dbReference>
<dbReference type="PANTHER" id="PTHR46648">
    <property type="entry name" value="HIT FAMILY PROTEIN 1"/>
    <property type="match status" value="1"/>
</dbReference>
<evidence type="ECO:0000313" key="4">
    <source>
        <dbReference type="Proteomes" id="UP001322664"/>
    </source>
</evidence>
<dbReference type="Proteomes" id="UP001322664">
    <property type="component" value="Chromosome"/>
</dbReference>
<dbReference type="InterPro" id="IPR001310">
    <property type="entry name" value="Histidine_triad_HIT"/>
</dbReference>
<organism evidence="3 4">
    <name type="scientific">Lysinibacillus louembei</name>
    <dbReference type="NCBI Taxonomy" id="1470088"/>
    <lineage>
        <taxon>Bacteria</taxon>
        <taxon>Bacillati</taxon>
        <taxon>Bacillota</taxon>
        <taxon>Bacilli</taxon>
        <taxon>Bacillales</taxon>
        <taxon>Bacillaceae</taxon>
        <taxon>Lysinibacillus</taxon>
    </lineage>
</organism>
<dbReference type="Pfam" id="PF01230">
    <property type="entry name" value="HIT"/>
    <property type="match status" value="1"/>
</dbReference>
<protein>
    <submittedName>
        <fullName evidence="3">HIT family protein</fullName>
        <ecNumber evidence="3">2.1.1.-</ecNumber>
    </submittedName>
</protein>
<name>A0ABZ0RTG4_9BACI</name>
<dbReference type="EMBL" id="CP137624">
    <property type="protein sequence ID" value="WPK11502.1"/>
    <property type="molecule type" value="Genomic_DNA"/>
</dbReference>
<feature type="short sequence motif" description="Histidine triad motif" evidence="1">
    <location>
        <begin position="94"/>
        <end position="98"/>
    </location>
</feature>
<proteinExistence type="predicted"/>
<dbReference type="PANTHER" id="PTHR46648:SF1">
    <property type="entry name" value="ADENOSINE 5'-MONOPHOSPHORAMIDASE HNT1"/>
    <property type="match status" value="1"/>
</dbReference>
<keyword evidence="3" id="KW-0489">Methyltransferase</keyword>
<dbReference type="InterPro" id="IPR011146">
    <property type="entry name" value="HIT-like"/>
</dbReference>
<dbReference type="GO" id="GO:0008168">
    <property type="term" value="F:methyltransferase activity"/>
    <property type="evidence" value="ECO:0007669"/>
    <property type="project" value="UniProtKB-KW"/>
</dbReference>
<dbReference type="InterPro" id="IPR036265">
    <property type="entry name" value="HIT-like_sf"/>
</dbReference>
<keyword evidence="3" id="KW-0808">Transferase</keyword>
<dbReference type="Gene3D" id="3.30.428.10">
    <property type="entry name" value="HIT-like"/>
    <property type="match status" value="1"/>
</dbReference>
<keyword evidence="4" id="KW-1185">Reference proteome</keyword>
<evidence type="ECO:0000259" key="2">
    <source>
        <dbReference type="PROSITE" id="PS51084"/>
    </source>
</evidence>
<dbReference type="SUPFAM" id="SSF54197">
    <property type="entry name" value="HIT-like"/>
    <property type="match status" value="1"/>
</dbReference>
<evidence type="ECO:0000313" key="3">
    <source>
        <dbReference type="EMBL" id="WPK11502.1"/>
    </source>
</evidence>
<dbReference type="PROSITE" id="PS51084">
    <property type="entry name" value="HIT_2"/>
    <property type="match status" value="1"/>
</dbReference>
<feature type="domain" description="HIT" evidence="2">
    <location>
        <begin position="4"/>
        <end position="109"/>
    </location>
</feature>
<dbReference type="GO" id="GO:0032259">
    <property type="term" value="P:methylation"/>
    <property type="evidence" value="ECO:0007669"/>
    <property type="project" value="UniProtKB-KW"/>
</dbReference>
<reference evidence="3 4" key="1">
    <citation type="submission" date="2023-09" db="EMBL/GenBank/DDBJ databases">
        <authorList>
            <person name="Page C.A."/>
            <person name="Perez-Diaz I.M."/>
        </authorList>
    </citation>
    <scope>NUCLEOTIDE SEQUENCE [LARGE SCALE GENOMIC DNA]</scope>
    <source>
        <strain evidence="3 4">Ll15</strain>
    </source>
</reference>
<evidence type="ECO:0000256" key="1">
    <source>
        <dbReference type="PROSITE-ProRule" id="PRU00464"/>
    </source>
</evidence>
<dbReference type="EC" id="2.1.1.-" evidence="3"/>
<gene>
    <name evidence="3" type="ORF">R6U77_16660</name>
</gene>